<proteinExistence type="predicted"/>
<evidence type="ECO:0000256" key="1">
    <source>
        <dbReference type="SAM" id="MobiDB-lite"/>
    </source>
</evidence>
<dbReference type="Proteomes" id="UP000248405">
    <property type="component" value="Unassembled WGS sequence"/>
</dbReference>
<dbReference type="AlphaFoldDB" id="A0A319BE19"/>
<accession>A0A319BE19</accession>
<dbReference type="GeneID" id="37212336"/>
<keyword evidence="3" id="KW-1185">Reference proteome</keyword>
<sequence>MHDLIFECRKRIRTKRQQSPPGPEIVLTQGGAADASTGRLGSTVHHGGGSPGLRGSARRKREQRREKGHSLCSRT</sequence>
<organism evidence="2 3">
    <name type="scientific">Aspergillus vadensis (strain CBS 113365 / IMI 142717 / IBT 24658)</name>
    <dbReference type="NCBI Taxonomy" id="1448311"/>
    <lineage>
        <taxon>Eukaryota</taxon>
        <taxon>Fungi</taxon>
        <taxon>Dikarya</taxon>
        <taxon>Ascomycota</taxon>
        <taxon>Pezizomycotina</taxon>
        <taxon>Eurotiomycetes</taxon>
        <taxon>Eurotiomycetidae</taxon>
        <taxon>Eurotiales</taxon>
        <taxon>Aspergillaceae</taxon>
        <taxon>Aspergillus</taxon>
        <taxon>Aspergillus subgen. Circumdati</taxon>
    </lineage>
</organism>
<reference evidence="2" key="1">
    <citation type="submission" date="2016-12" db="EMBL/GenBank/DDBJ databases">
        <title>The genomes of Aspergillus section Nigri reveals drivers in fungal speciation.</title>
        <authorList>
            <consortium name="DOE Joint Genome Institute"/>
            <person name="Vesth T.C."/>
            <person name="Nybo J."/>
            <person name="Theobald S."/>
            <person name="Brandl J."/>
            <person name="Frisvad J.C."/>
            <person name="Nielsen K.F."/>
            <person name="Lyhne E.K."/>
            <person name="Kogle M.E."/>
            <person name="Kuo A."/>
            <person name="Riley R."/>
            <person name="Clum A."/>
            <person name="Nolan M."/>
            <person name="Lipzen A."/>
            <person name="Salamov A."/>
            <person name="Henrissat B."/>
            <person name="Wiebenga A."/>
            <person name="De Vries R.P."/>
            <person name="Grigoriev I.V."/>
            <person name="Mortensen U.H."/>
            <person name="Andersen M.R."/>
            <person name="Baker S.E."/>
        </authorList>
    </citation>
    <scope>NUCLEOTIDE SEQUENCE [LARGE SCALE GENOMIC DNA]</scope>
    <source>
        <strain evidence="2">CBS 113365</strain>
    </source>
</reference>
<feature type="region of interest" description="Disordered" evidence="1">
    <location>
        <begin position="11"/>
        <end position="75"/>
    </location>
</feature>
<evidence type="ECO:0000313" key="3">
    <source>
        <dbReference type="Proteomes" id="UP000248405"/>
    </source>
</evidence>
<gene>
    <name evidence="2" type="ORF">BO88DRAFT_408586</name>
</gene>
<protein>
    <submittedName>
        <fullName evidence="2">Uncharacterized protein</fullName>
    </submittedName>
</protein>
<dbReference type="RefSeq" id="XP_025557957.1">
    <property type="nucleotide sequence ID" value="XM_025707744.1"/>
</dbReference>
<evidence type="ECO:0000313" key="2">
    <source>
        <dbReference type="EMBL" id="PYH64163.1"/>
    </source>
</evidence>
<name>A0A319BE19_ASPVC</name>
<dbReference type="EMBL" id="KZ821645">
    <property type="protein sequence ID" value="PYH64163.1"/>
    <property type="molecule type" value="Genomic_DNA"/>
</dbReference>